<gene>
    <name evidence="8" type="ORF">THASP1DRAFT_33791</name>
</gene>
<comment type="subunit">
    <text evidence="7">Part of the nuclear pore complex (NPC).</text>
</comment>
<dbReference type="GO" id="GO:0006606">
    <property type="term" value="P:protein import into nucleus"/>
    <property type="evidence" value="ECO:0007669"/>
    <property type="project" value="TreeGrafter"/>
</dbReference>
<comment type="similarity">
    <text evidence="7">Belongs to the nucleoporin Nup84/Nup107 family.</text>
</comment>
<keyword evidence="7" id="KW-0472">Membrane</keyword>
<keyword evidence="1 7" id="KW-0813">Transport</keyword>
<sequence>VTLPRRERYEYLRQARVHNLDVNAITVAVVQLIFEEAIAEELALSDLQQVSPAFISDPVSAADRTQIRALEWLVYESRQYKEAIVQASALARRFLVNGRINSVNDLLQTLPSDLLSADWTKDAYENDDPASLAVREITGYKNLCDFETHFAQWSVAAKNVKQKQIGSDAVTKARTLVAKLEKLAYPLLTAEWLAFGQPDEEATTDATEMNIDVDKRKYECGRVRELYLTEVTVKLHMVLYESETILPGSMRKSLELGNLVASNDYRLHIEFVRSKRMPELLELLRRSVLALQPTAVA</sequence>
<keyword evidence="9" id="KW-1185">Reference proteome</keyword>
<dbReference type="AlphaFoldDB" id="A0A4P9XFT1"/>
<evidence type="ECO:0000256" key="3">
    <source>
        <dbReference type="ARBA" id="ARBA00022927"/>
    </source>
</evidence>
<dbReference type="InterPro" id="IPR007252">
    <property type="entry name" value="Nup84/Nup107"/>
</dbReference>
<dbReference type="Pfam" id="PF04121">
    <property type="entry name" value="Nup84_Nup100"/>
    <property type="match status" value="1"/>
</dbReference>
<evidence type="ECO:0000313" key="8">
    <source>
        <dbReference type="EMBL" id="RKP04442.1"/>
    </source>
</evidence>
<dbReference type="Gene3D" id="1.20.190.50">
    <property type="match status" value="1"/>
</dbReference>
<evidence type="ECO:0000256" key="5">
    <source>
        <dbReference type="ARBA" id="ARBA00023132"/>
    </source>
</evidence>
<evidence type="ECO:0000256" key="7">
    <source>
        <dbReference type="RuleBase" id="RU365072"/>
    </source>
</evidence>
<comment type="subcellular location">
    <subcellularLocation>
        <location evidence="7">Nucleus</location>
        <location evidence="7">Nuclear pore complex</location>
    </subcellularLocation>
    <subcellularLocation>
        <location evidence="7">Nucleus membrane</location>
    </subcellularLocation>
</comment>
<keyword evidence="4 7" id="KW-0811">Translocation</keyword>
<proteinExistence type="inferred from homology"/>
<comment type="function">
    <text evidence="7">Functions as a component of the nuclear pore complex (NPC).</text>
</comment>
<evidence type="ECO:0000256" key="1">
    <source>
        <dbReference type="ARBA" id="ARBA00022448"/>
    </source>
</evidence>
<dbReference type="GO" id="GO:0000973">
    <property type="term" value="P:post-transcriptional tethering of RNA polymerase II gene DNA at nuclear periphery"/>
    <property type="evidence" value="ECO:0007669"/>
    <property type="project" value="TreeGrafter"/>
</dbReference>
<evidence type="ECO:0000256" key="4">
    <source>
        <dbReference type="ARBA" id="ARBA00023010"/>
    </source>
</evidence>
<dbReference type="STRING" id="78915.A0A4P9XFT1"/>
<keyword evidence="5 7" id="KW-0906">Nuclear pore complex</keyword>
<protein>
    <recommendedName>
        <fullName evidence="7">Nuclear pore complex protein</fullName>
    </recommendedName>
</protein>
<dbReference type="Proteomes" id="UP000271241">
    <property type="component" value="Unassembled WGS sequence"/>
</dbReference>
<feature type="non-terminal residue" evidence="8">
    <location>
        <position position="1"/>
    </location>
</feature>
<evidence type="ECO:0000256" key="2">
    <source>
        <dbReference type="ARBA" id="ARBA00022816"/>
    </source>
</evidence>
<keyword evidence="3" id="KW-0653">Protein transport</keyword>
<dbReference type="GO" id="GO:0006406">
    <property type="term" value="P:mRNA export from nucleus"/>
    <property type="evidence" value="ECO:0007669"/>
    <property type="project" value="TreeGrafter"/>
</dbReference>
<dbReference type="OrthoDB" id="3098at2759"/>
<name>A0A4P9XFT1_9FUNG</name>
<dbReference type="EMBL" id="KZ993730">
    <property type="protein sequence ID" value="RKP04442.1"/>
    <property type="molecule type" value="Genomic_DNA"/>
</dbReference>
<dbReference type="PANTHER" id="PTHR13003">
    <property type="entry name" value="NUP107-RELATED"/>
    <property type="match status" value="1"/>
</dbReference>
<keyword evidence="2" id="KW-0509">mRNA transport</keyword>
<organism evidence="8 9">
    <name type="scientific">Thamnocephalis sphaerospora</name>
    <dbReference type="NCBI Taxonomy" id="78915"/>
    <lineage>
        <taxon>Eukaryota</taxon>
        <taxon>Fungi</taxon>
        <taxon>Fungi incertae sedis</taxon>
        <taxon>Zoopagomycota</taxon>
        <taxon>Zoopagomycotina</taxon>
        <taxon>Zoopagomycetes</taxon>
        <taxon>Zoopagales</taxon>
        <taxon>Sigmoideomycetaceae</taxon>
        <taxon>Thamnocephalis</taxon>
    </lineage>
</organism>
<evidence type="ECO:0000256" key="6">
    <source>
        <dbReference type="ARBA" id="ARBA00023242"/>
    </source>
</evidence>
<keyword evidence="6 7" id="KW-0539">Nucleus</keyword>
<reference evidence="9" key="1">
    <citation type="journal article" date="2018" name="Nat. Microbiol.">
        <title>Leveraging single-cell genomics to expand the fungal tree of life.</title>
        <authorList>
            <person name="Ahrendt S.R."/>
            <person name="Quandt C.A."/>
            <person name="Ciobanu D."/>
            <person name="Clum A."/>
            <person name="Salamov A."/>
            <person name="Andreopoulos B."/>
            <person name="Cheng J.F."/>
            <person name="Woyke T."/>
            <person name="Pelin A."/>
            <person name="Henrissat B."/>
            <person name="Reynolds N.K."/>
            <person name="Benny G.L."/>
            <person name="Smith M.E."/>
            <person name="James T.Y."/>
            <person name="Grigoriev I.V."/>
        </authorList>
    </citation>
    <scope>NUCLEOTIDE SEQUENCE [LARGE SCALE GENOMIC DNA]</scope>
    <source>
        <strain evidence="9">RSA 1356</strain>
    </source>
</reference>
<dbReference type="GO" id="GO:0017056">
    <property type="term" value="F:structural constituent of nuclear pore"/>
    <property type="evidence" value="ECO:0007669"/>
    <property type="project" value="UniProtKB-UniRule"/>
</dbReference>
<dbReference type="GO" id="GO:0031080">
    <property type="term" value="C:nuclear pore outer ring"/>
    <property type="evidence" value="ECO:0007669"/>
    <property type="project" value="TreeGrafter"/>
</dbReference>
<accession>A0A4P9XFT1</accession>
<dbReference type="GO" id="GO:0031965">
    <property type="term" value="C:nuclear membrane"/>
    <property type="evidence" value="ECO:0007669"/>
    <property type="project" value="UniProtKB-SubCell"/>
</dbReference>
<evidence type="ECO:0000313" key="9">
    <source>
        <dbReference type="Proteomes" id="UP000271241"/>
    </source>
</evidence>
<dbReference type="PANTHER" id="PTHR13003:SF2">
    <property type="entry name" value="NUCLEAR PORE COMPLEX PROTEIN NUP107"/>
    <property type="match status" value="1"/>
</dbReference>